<sequence>MPRVAIFQFRERLQLTSNGDASIPFGSAIRILDLRLSDLIVRQRGLSGDVAYDHVMSSNNVSRSTYPFAG</sequence>
<accession>A0AAW3N225</accession>
<dbReference type="EMBL" id="LPDO01000137">
    <property type="protein sequence ID" value="KVT43091.1"/>
    <property type="molecule type" value="Genomic_DNA"/>
</dbReference>
<organism evidence="1 2">
    <name type="scientific">Burkholderia ubonensis</name>
    <dbReference type="NCBI Taxonomy" id="101571"/>
    <lineage>
        <taxon>Bacteria</taxon>
        <taxon>Pseudomonadati</taxon>
        <taxon>Pseudomonadota</taxon>
        <taxon>Betaproteobacteria</taxon>
        <taxon>Burkholderiales</taxon>
        <taxon>Burkholderiaceae</taxon>
        <taxon>Burkholderia</taxon>
        <taxon>Burkholderia cepacia complex</taxon>
    </lineage>
</organism>
<reference evidence="1 2" key="1">
    <citation type="submission" date="2015-11" db="EMBL/GenBank/DDBJ databases">
        <title>Expanding the genomic diversity of Burkholderia species for the development of highly accurate diagnostics.</title>
        <authorList>
            <person name="Sahl J."/>
            <person name="Keim P."/>
            <person name="Wagner D."/>
        </authorList>
    </citation>
    <scope>NUCLEOTIDE SEQUENCE [LARGE SCALE GENOMIC DNA]</scope>
    <source>
        <strain evidence="1 2">MSMB1137WGS</strain>
    </source>
</reference>
<gene>
    <name evidence="1" type="ORF">WK53_17120</name>
</gene>
<proteinExistence type="predicted"/>
<name>A0AAW3N225_9BURK</name>
<evidence type="ECO:0000313" key="2">
    <source>
        <dbReference type="Proteomes" id="UP000056732"/>
    </source>
</evidence>
<comment type="caution">
    <text evidence="1">The sequence shown here is derived from an EMBL/GenBank/DDBJ whole genome shotgun (WGS) entry which is preliminary data.</text>
</comment>
<dbReference type="Proteomes" id="UP000056732">
    <property type="component" value="Unassembled WGS sequence"/>
</dbReference>
<protein>
    <submittedName>
        <fullName evidence="1">Uncharacterized protein</fullName>
    </submittedName>
</protein>
<evidence type="ECO:0000313" key="1">
    <source>
        <dbReference type="EMBL" id="KVT43091.1"/>
    </source>
</evidence>
<dbReference type="AlphaFoldDB" id="A0AAW3N225"/>